<keyword evidence="11" id="KW-0282">Flagellum</keyword>
<proteinExistence type="inferred from homology"/>
<accession>A0A212LW18</accession>
<dbReference type="GO" id="GO:0044780">
    <property type="term" value="P:bacterial-type flagellum assembly"/>
    <property type="evidence" value="ECO:0007669"/>
    <property type="project" value="InterPro"/>
</dbReference>
<evidence type="ECO:0000256" key="5">
    <source>
        <dbReference type="ARBA" id="ARBA00022525"/>
    </source>
</evidence>
<keyword evidence="11" id="KW-0969">Cilium</keyword>
<dbReference type="GO" id="GO:0005576">
    <property type="term" value="C:extracellular region"/>
    <property type="evidence" value="ECO:0007669"/>
    <property type="project" value="UniProtKB-SubCell"/>
</dbReference>
<comment type="similarity">
    <text evidence="3 7">Belongs to the flagella basal body rod proteins family.</text>
</comment>
<keyword evidence="11" id="KW-0966">Cell projection</keyword>
<dbReference type="Pfam" id="PF06429">
    <property type="entry name" value="Flg_bbr_C"/>
    <property type="match status" value="1"/>
</dbReference>
<evidence type="ECO:0000259" key="9">
    <source>
        <dbReference type="Pfam" id="PF06429"/>
    </source>
</evidence>
<dbReference type="Pfam" id="PF22638">
    <property type="entry name" value="FlgK_D1"/>
    <property type="match status" value="1"/>
</dbReference>
<dbReference type="InterPro" id="IPR002371">
    <property type="entry name" value="FlgK"/>
</dbReference>
<dbReference type="GO" id="GO:0009424">
    <property type="term" value="C:bacterial-type flagellum hook"/>
    <property type="evidence" value="ECO:0007669"/>
    <property type="project" value="UniProtKB-UniRule"/>
</dbReference>
<evidence type="ECO:0000259" key="8">
    <source>
        <dbReference type="Pfam" id="PF00460"/>
    </source>
</evidence>
<dbReference type="GO" id="GO:0005198">
    <property type="term" value="F:structural molecule activity"/>
    <property type="evidence" value="ECO:0007669"/>
    <property type="project" value="UniProtKB-UniRule"/>
</dbReference>
<comment type="subcellular location">
    <subcellularLocation>
        <location evidence="1 7">Bacterial flagellum</location>
    </subcellularLocation>
    <subcellularLocation>
        <location evidence="2 7">Secreted</location>
    </subcellularLocation>
</comment>
<organism evidence="11">
    <name type="scientific">uncultured Sporomusa sp</name>
    <dbReference type="NCBI Taxonomy" id="307249"/>
    <lineage>
        <taxon>Bacteria</taxon>
        <taxon>Bacillati</taxon>
        <taxon>Bacillota</taxon>
        <taxon>Negativicutes</taxon>
        <taxon>Selenomonadales</taxon>
        <taxon>Sporomusaceae</taxon>
        <taxon>Sporomusa</taxon>
        <taxon>environmental samples</taxon>
    </lineage>
</organism>
<sequence length="500" mass="52476">MGSTFGGYSIAYSGMYANQSALTVTSQNLSNVNTSGYSRQQINSAEKIVPISSQTSIGAGVAVVEVCRARNQLLDSTYHDKNASASYWSTKSGMLTYAQEILDEFSATDGSGSDGLQQTIQNFFDSWEELAGDAGNIANRQAVVEYAAALLDTLSSIDEQLAVLQQDACNSAADIVDDINSIATQVAALNLQIVRAEAADAEASDLRDQRDYLLDQLSDYVNFSTQEQANGSVTVFIGGVALVSLNKSYELSLAGDGSTADPLVVRWADTGTRASITNGTLKACLEDADQTGIGAIDPELILDTDQDGRVYNYTASATSSLSNLRQGLNNLITTLAVNLNSLHSAGTGLDGSTGTDFFVAIDSSQPLSSTNIQVNPAIVSDLNKLAAGSSGAAGDNTVAAAICDLSSANIYTFGGLSQNSTSFYQSLISWLSTAGSDASDYYDTQSALATQVDNQRQSISTVSLDEEMSNMITFQNAYAASARVLSVMDGLLADLIAELG</sequence>
<feature type="domain" description="Flagellar hook-associated protein FlgK helical" evidence="10">
    <location>
        <begin position="111"/>
        <end position="358"/>
    </location>
</feature>
<keyword evidence="5 7" id="KW-0964">Secreted</keyword>
<dbReference type="PANTHER" id="PTHR30033">
    <property type="entry name" value="FLAGELLAR HOOK-ASSOCIATED PROTEIN 1"/>
    <property type="match status" value="1"/>
</dbReference>
<dbReference type="EMBL" id="FMJE01000004">
    <property type="protein sequence ID" value="SCM81660.1"/>
    <property type="molecule type" value="Genomic_DNA"/>
</dbReference>
<gene>
    <name evidence="7" type="primary">flgK</name>
    <name evidence="11" type="ORF">KL86SPO_40144</name>
</gene>
<evidence type="ECO:0000256" key="6">
    <source>
        <dbReference type="ARBA" id="ARBA00023143"/>
    </source>
</evidence>
<dbReference type="RefSeq" id="WP_288184626.1">
    <property type="nucleotide sequence ID" value="NZ_LT608335.1"/>
</dbReference>
<evidence type="ECO:0000256" key="4">
    <source>
        <dbReference type="ARBA" id="ARBA00016244"/>
    </source>
</evidence>
<dbReference type="AlphaFoldDB" id="A0A212LW18"/>
<protein>
    <recommendedName>
        <fullName evidence="4 7">Flagellar hook-associated protein 1</fullName>
        <shortName evidence="7">HAP1</shortName>
    </recommendedName>
</protein>
<evidence type="ECO:0000256" key="7">
    <source>
        <dbReference type="RuleBase" id="RU362065"/>
    </source>
</evidence>
<keyword evidence="6 7" id="KW-0975">Bacterial flagellum</keyword>
<dbReference type="PANTHER" id="PTHR30033:SF1">
    <property type="entry name" value="FLAGELLAR HOOK-ASSOCIATED PROTEIN 1"/>
    <property type="match status" value="1"/>
</dbReference>
<feature type="domain" description="Flagellar basal-body/hook protein C-terminal" evidence="9">
    <location>
        <begin position="458"/>
        <end position="496"/>
    </location>
</feature>
<evidence type="ECO:0000313" key="11">
    <source>
        <dbReference type="EMBL" id="SCM81660.1"/>
    </source>
</evidence>
<evidence type="ECO:0000256" key="1">
    <source>
        <dbReference type="ARBA" id="ARBA00004365"/>
    </source>
</evidence>
<evidence type="ECO:0000256" key="2">
    <source>
        <dbReference type="ARBA" id="ARBA00004613"/>
    </source>
</evidence>
<dbReference type="NCBIfam" id="TIGR02492">
    <property type="entry name" value="flgK_ends"/>
    <property type="match status" value="1"/>
</dbReference>
<evidence type="ECO:0000256" key="3">
    <source>
        <dbReference type="ARBA" id="ARBA00009677"/>
    </source>
</evidence>
<dbReference type="PRINTS" id="PR01005">
    <property type="entry name" value="FLGHOOKAP1"/>
</dbReference>
<dbReference type="InterPro" id="IPR001444">
    <property type="entry name" value="Flag_bb_rod_N"/>
</dbReference>
<dbReference type="Pfam" id="PF00460">
    <property type="entry name" value="Flg_bb_rod"/>
    <property type="match status" value="1"/>
</dbReference>
<reference evidence="11" key="1">
    <citation type="submission" date="2016-08" db="EMBL/GenBank/DDBJ databases">
        <authorList>
            <person name="Seilhamer J.J."/>
        </authorList>
    </citation>
    <scope>NUCLEOTIDE SEQUENCE</scope>
    <source>
        <strain evidence="11">86</strain>
    </source>
</reference>
<dbReference type="InterPro" id="IPR010930">
    <property type="entry name" value="Flg_bb/hook_C_dom"/>
</dbReference>
<evidence type="ECO:0000259" key="10">
    <source>
        <dbReference type="Pfam" id="PF22638"/>
    </source>
</evidence>
<dbReference type="SUPFAM" id="SSF64518">
    <property type="entry name" value="Phase 1 flagellin"/>
    <property type="match status" value="1"/>
</dbReference>
<feature type="domain" description="Flagellar basal body rod protein N-terminal" evidence="8">
    <location>
        <begin position="11"/>
        <end position="37"/>
    </location>
</feature>
<dbReference type="InterPro" id="IPR053927">
    <property type="entry name" value="FlgK_helical"/>
</dbReference>
<name>A0A212LW18_9FIRM</name>